<sequence>MRRSTKNTILAIVAFVLAIAIVIACGIGSSWFTNSDIATWFNSWGKGEQTEQPDEETPEEEGGMQIGEAEENGISLMSARIAPADYEEYGISPMAESAQQLTATVMPENATNKAVDWAVRFKDPDSEWAKGKTVTDYVTVTPTEDGALTANVENLEAFGEQIQVVVTSRDNPDASAVCTVDYAARILGASISVSTLSDTYTPEPYGTGNQPTILLDTQDGNDKLSATYKITYEYSPYTVMDDFDVTVTASFNPTYIQKLNEYGISGANPSVVLENGGEWFFGSCFGLNPVYDAAKGNAYDNVVNWNKYIAALSYLNTIPVESQSMLATITLSAEGSYSSVSDIMLCNVRYPADGLLTHVENVGGLEDIIF</sequence>
<name>A0A9D1JP01_9BACT</name>
<evidence type="ECO:0000313" key="3">
    <source>
        <dbReference type="Proteomes" id="UP000823928"/>
    </source>
</evidence>
<accession>A0A9D1JP01</accession>
<evidence type="ECO:0000313" key="2">
    <source>
        <dbReference type="EMBL" id="HIS37518.1"/>
    </source>
</evidence>
<proteinExistence type="predicted"/>
<reference evidence="2" key="1">
    <citation type="submission" date="2020-10" db="EMBL/GenBank/DDBJ databases">
        <authorList>
            <person name="Gilroy R."/>
        </authorList>
    </citation>
    <scope>NUCLEOTIDE SEQUENCE</scope>
    <source>
        <strain evidence="2">6276</strain>
    </source>
</reference>
<dbReference type="Proteomes" id="UP000823928">
    <property type="component" value="Unassembled WGS sequence"/>
</dbReference>
<evidence type="ECO:0000256" key="1">
    <source>
        <dbReference type="SAM" id="MobiDB-lite"/>
    </source>
</evidence>
<feature type="region of interest" description="Disordered" evidence="1">
    <location>
        <begin position="46"/>
        <end position="65"/>
    </location>
</feature>
<comment type="caution">
    <text evidence="2">The sequence shown here is derived from an EMBL/GenBank/DDBJ whole genome shotgun (WGS) entry which is preliminary data.</text>
</comment>
<dbReference type="PROSITE" id="PS51257">
    <property type="entry name" value="PROKAR_LIPOPROTEIN"/>
    <property type="match status" value="1"/>
</dbReference>
<dbReference type="AlphaFoldDB" id="A0A9D1JP01"/>
<organism evidence="2 3">
    <name type="scientific">Candidatus Scatousia excrementigallinarum</name>
    <dbReference type="NCBI Taxonomy" id="2840935"/>
    <lineage>
        <taxon>Bacteria</taxon>
        <taxon>Candidatus Scatousia</taxon>
    </lineage>
</organism>
<reference evidence="2" key="2">
    <citation type="journal article" date="2021" name="PeerJ">
        <title>Extensive microbial diversity within the chicken gut microbiome revealed by metagenomics and culture.</title>
        <authorList>
            <person name="Gilroy R."/>
            <person name="Ravi A."/>
            <person name="Getino M."/>
            <person name="Pursley I."/>
            <person name="Horton D.L."/>
            <person name="Alikhan N.F."/>
            <person name="Baker D."/>
            <person name="Gharbi K."/>
            <person name="Hall N."/>
            <person name="Watson M."/>
            <person name="Adriaenssens E.M."/>
            <person name="Foster-Nyarko E."/>
            <person name="Jarju S."/>
            <person name="Secka A."/>
            <person name="Antonio M."/>
            <person name="Oren A."/>
            <person name="Chaudhuri R.R."/>
            <person name="La Ragione R."/>
            <person name="Hildebrand F."/>
            <person name="Pallen M.J."/>
        </authorList>
    </citation>
    <scope>NUCLEOTIDE SEQUENCE</scope>
    <source>
        <strain evidence="2">6276</strain>
    </source>
</reference>
<protein>
    <submittedName>
        <fullName evidence="2">Uncharacterized protein</fullName>
    </submittedName>
</protein>
<dbReference type="EMBL" id="DVIU01000267">
    <property type="protein sequence ID" value="HIS37518.1"/>
    <property type="molecule type" value="Genomic_DNA"/>
</dbReference>
<gene>
    <name evidence="2" type="ORF">IAC10_13010</name>
</gene>
<feature type="compositionally biased region" description="Acidic residues" evidence="1">
    <location>
        <begin position="51"/>
        <end position="62"/>
    </location>
</feature>